<dbReference type="InterPro" id="IPR039790">
    <property type="entry name" value="CHRD1"/>
</dbReference>
<feature type="region of interest" description="Disordered" evidence="6">
    <location>
        <begin position="1"/>
        <end position="115"/>
    </location>
</feature>
<dbReference type="Pfam" id="PF04968">
    <property type="entry name" value="CHORD"/>
    <property type="match status" value="2"/>
</dbReference>
<proteinExistence type="predicted"/>
<evidence type="ECO:0000256" key="2">
    <source>
        <dbReference type="ARBA" id="ARBA00022737"/>
    </source>
</evidence>
<dbReference type="InterPro" id="IPR007051">
    <property type="entry name" value="CHORD_dom"/>
</dbReference>
<dbReference type="EMBL" id="JAUCMX010000011">
    <property type="protein sequence ID" value="KAK3531381.1"/>
    <property type="molecule type" value="Genomic_DNA"/>
</dbReference>
<dbReference type="PANTHER" id="PTHR46983:SF4">
    <property type="entry name" value="CYSTEINE AND HISTIDINE-RICH DOMAIN-CONTAINING PROTEIN 1"/>
    <property type="match status" value="1"/>
</dbReference>
<evidence type="ECO:0000313" key="11">
    <source>
        <dbReference type="Proteomes" id="UP001274896"/>
    </source>
</evidence>
<gene>
    <name evidence="10" type="ORF">QTP70_018178</name>
</gene>
<dbReference type="InterPro" id="IPR008978">
    <property type="entry name" value="HSP20-like_chaperone"/>
</dbReference>
<dbReference type="Proteomes" id="UP001274896">
    <property type="component" value="Unassembled WGS sequence"/>
</dbReference>
<evidence type="ECO:0000259" key="9">
    <source>
        <dbReference type="PROSITE" id="PS51401"/>
    </source>
</evidence>
<keyword evidence="1" id="KW-0479">Metal-binding</keyword>
<name>A0AAE0QT13_9TELE</name>
<feature type="region of interest" description="Disordered" evidence="6">
    <location>
        <begin position="794"/>
        <end position="819"/>
    </location>
</feature>
<dbReference type="InterPro" id="IPR027417">
    <property type="entry name" value="P-loop_NTPase"/>
</dbReference>
<dbReference type="Pfam" id="PF17776">
    <property type="entry name" value="NLRC4_HD2"/>
    <property type="match status" value="1"/>
</dbReference>
<evidence type="ECO:0000256" key="3">
    <source>
        <dbReference type="ARBA" id="ARBA00022833"/>
    </source>
</evidence>
<feature type="domain" description="CS" evidence="8">
    <location>
        <begin position="960"/>
        <end position="1049"/>
    </location>
</feature>
<dbReference type="InterPro" id="IPR007111">
    <property type="entry name" value="NACHT_NTPase"/>
</dbReference>
<dbReference type="Gene3D" id="4.10.1130.20">
    <property type="match status" value="2"/>
</dbReference>
<protein>
    <recommendedName>
        <fullName evidence="4">Cysteine and histidine-rich domain-containing protein 1</fullName>
    </recommendedName>
    <alternativeName>
        <fullName evidence="5">CHORD domain-containing protein 1</fullName>
    </alternativeName>
</protein>
<dbReference type="Pfam" id="PF05729">
    <property type="entry name" value="NACHT"/>
    <property type="match status" value="1"/>
</dbReference>
<keyword evidence="2" id="KW-0677">Repeat</keyword>
<dbReference type="AlphaFoldDB" id="A0AAE0QT13"/>
<dbReference type="PROSITE" id="PS51203">
    <property type="entry name" value="CS"/>
    <property type="match status" value="1"/>
</dbReference>
<feature type="compositionally biased region" description="Acidic residues" evidence="6">
    <location>
        <begin position="26"/>
        <end position="38"/>
    </location>
</feature>
<keyword evidence="11" id="KW-1185">Reference proteome</keyword>
<dbReference type="PANTHER" id="PTHR46983">
    <property type="entry name" value="CYSTEINE AND HISTIDINE-RICH DOMAIN-CONTAINING PROTEIN 1"/>
    <property type="match status" value="1"/>
</dbReference>
<evidence type="ECO:0000256" key="1">
    <source>
        <dbReference type="ARBA" id="ARBA00022723"/>
    </source>
</evidence>
<feature type="domain" description="CHORD" evidence="9">
    <location>
        <begin position="741"/>
        <end position="797"/>
    </location>
</feature>
<evidence type="ECO:0000259" key="8">
    <source>
        <dbReference type="PROSITE" id="PS51203"/>
    </source>
</evidence>
<dbReference type="InterPro" id="IPR041267">
    <property type="entry name" value="NLRP_HD2"/>
</dbReference>
<dbReference type="SUPFAM" id="SSF49764">
    <property type="entry name" value="HSP20-like chaperones"/>
    <property type="match status" value="1"/>
</dbReference>
<feature type="domain" description="Pyrin" evidence="7">
    <location>
        <begin position="139"/>
        <end position="230"/>
    </location>
</feature>
<accession>A0AAE0QT13</accession>
<dbReference type="Gene3D" id="1.10.533.10">
    <property type="entry name" value="Death Domain, Fas"/>
    <property type="match status" value="1"/>
</dbReference>
<evidence type="ECO:0000256" key="5">
    <source>
        <dbReference type="ARBA" id="ARBA00034558"/>
    </source>
</evidence>
<organism evidence="10 11">
    <name type="scientific">Hemibagrus guttatus</name>
    <dbReference type="NCBI Taxonomy" id="175788"/>
    <lineage>
        <taxon>Eukaryota</taxon>
        <taxon>Metazoa</taxon>
        <taxon>Chordata</taxon>
        <taxon>Craniata</taxon>
        <taxon>Vertebrata</taxon>
        <taxon>Euteleostomi</taxon>
        <taxon>Actinopterygii</taxon>
        <taxon>Neopterygii</taxon>
        <taxon>Teleostei</taxon>
        <taxon>Ostariophysi</taxon>
        <taxon>Siluriformes</taxon>
        <taxon>Bagridae</taxon>
        <taxon>Hemibagrus</taxon>
    </lineage>
</organism>
<dbReference type="PROSITE" id="PS51401">
    <property type="entry name" value="CHORD"/>
    <property type="match status" value="2"/>
</dbReference>
<sequence length="1072" mass="122317">MSDNDSEVERIMMGRPPSSYGSMCSDDPEDDHDYEEVQDAAPQPVVKVNLPTRIKLQRPDSPETGVTSITQDRRTSVHNEGVYITAQRRQPNPEEVNLEMEDDESSVHPSEPQDSERMNIQMESNHPEPTPTAHSTDELSLPYIFMAMLETLRNLNILELQFFVRALCSQCDGQLNFQQLEQEGEIDVLGVVDRMMEKWDKAESLYITIRTLHDINKRTHAASLESACRRAWVQFGLRASHKRRYYSLYEGICRPGQQRYIRQVYVESPIVLDTQRNEERSIRTSDLFCPLEGGGHARVVVTTGVPAIGLSVAMQMFLMDWTEEQACQDFQFVFALPGRDLHLVRNSDQTFLEFLAAFYPETKQAEFLARQDCPMLFVIDALELCRHPLNFQNNPSITEITTPAPVDALLTSLIKGDLLPHASIWITAHRSTCQRIPKNCISRFTELKGFGNAQKDEYFTKRSRNPALGRSILDQVRGCPCLYDACYFPLFSWIVSVVYEQYLPNQRFAQEIPTLTTFYAQYVIVLTNRKIERYVGTGIEASRWTDADKDFLMKMGELALRMLREKKNIFYEDSVSRLALDIQDVTHRGGISFETDESTRGNRRSFMFVHHSIQKFMAAVYVYVRFRMTGENVFEPRGRTRTERPVNELYKPIIDTVLASQDAHMDLFLRFLLGLVAEATEMQLRGRLLPQHHPKPQGVGDVLKHARKRIKENANAERCRNLELCLPELEEKRNKSIFSGSEKKHCLYWSCLIPDACTYHPGVPVFHDALKGWSCCKRRTTDFSDFLSIAGCTKGHHNKEKPPEPVKPEVKSSGGKKELEDQKPRFDEYVIQASKPVEFIQRPSADEPLVGLQQKVSPSLKQALENLRLAETKQISENENVGNEVKFGTACKNGGCTKTFSGPASDEDMCLFHPGVPIFHEGMKYWSCCRRKTSDFNTFLSQEGCSTGAHAWKKADGKKLVPCRFDWHQTASHVTISIYAKHSIPELCSIQANSTMLCIRVIFEGEKKFEQNISLWGVIDVSKSVMNMMAAKIEIIMKKAEPMSWARLDLLPPAPTATDGKKEKGECVEERD</sequence>
<dbReference type="GO" id="GO:0046872">
    <property type="term" value="F:metal ion binding"/>
    <property type="evidence" value="ECO:0007669"/>
    <property type="project" value="UniProtKB-KW"/>
</dbReference>
<reference evidence="10" key="1">
    <citation type="submission" date="2023-06" db="EMBL/GenBank/DDBJ databases">
        <title>Male Hemibagrus guttatus genome.</title>
        <authorList>
            <person name="Bian C."/>
        </authorList>
    </citation>
    <scope>NUCLEOTIDE SEQUENCE</scope>
    <source>
        <strain evidence="10">Male_cb2023</strain>
        <tissue evidence="10">Muscle</tissue>
    </source>
</reference>
<keyword evidence="3" id="KW-0862">Zinc</keyword>
<evidence type="ECO:0000313" key="10">
    <source>
        <dbReference type="EMBL" id="KAK3531381.1"/>
    </source>
</evidence>
<dbReference type="InterPro" id="IPR004020">
    <property type="entry name" value="DAPIN"/>
</dbReference>
<dbReference type="InterPro" id="IPR011029">
    <property type="entry name" value="DEATH-like_dom_sf"/>
</dbReference>
<feature type="domain" description="CHORD" evidence="9">
    <location>
        <begin position="891"/>
        <end position="950"/>
    </location>
</feature>
<evidence type="ECO:0000256" key="6">
    <source>
        <dbReference type="SAM" id="MobiDB-lite"/>
    </source>
</evidence>
<feature type="compositionally biased region" description="Basic and acidic residues" evidence="6">
    <location>
        <begin position="1059"/>
        <end position="1072"/>
    </location>
</feature>
<comment type="caution">
    <text evidence="10">The sequence shown here is derived from an EMBL/GenBank/DDBJ whole genome shotgun (WGS) entry which is preliminary data.</text>
</comment>
<dbReference type="InterPro" id="IPR007052">
    <property type="entry name" value="CS_dom"/>
</dbReference>
<evidence type="ECO:0000259" key="7">
    <source>
        <dbReference type="PROSITE" id="PS50824"/>
    </source>
</evidence>
<feature type="region of interest" description="Disordered" evidence="6">
    <location>
        <begin position="1051"/>
        <end position="1072"/>
    </location>
</feature>
<evidence type="ECO:0000256" key="4">
    <source>
        <dbReference type="ARBA" id="ARBA00034547"/>
    </source>
</evidence>
<feature type="compositionally biased region" description="Basic and acidic residues" evidence="6">
    <location>
        <begin position="800"/>
        <end position="819"/>
    </location>
</feature>
<dbReference type="Gene3D" id="3.40.50.300">
    <property type="entry name" value="P-loop containing nucleotide triphosphate hydrolases"/>
    <property type="match status" value="1"/>
</dbReference>
<dbReference type="PROSITE" id="PS50824">
    <property type="entry name" value="DAPIN"/>
    <property type="match status" value="1"/>
</dbReference>
<dbReference type="Gene3D" id="2.60.40.790">
    <property type="match status" value="1"/>
</dbReference>
<dbReference type="Pfam" id="PF04969">
    <property type="entry name" value="CS"/>
    <property type="match status" value="1"/>
</dbReference>
<dbReference type="CDD" id="cd06488">
    <property type="entry name" value="p23_melusin_like"/>
    <property type="match status" value="1"/>
</dbReference>